<protein>
    <submittedName>
        <fullName evidence="1">Enoyl-CoA hydratase/carnithine racemase domain protein</fullName>
        <ecNumber evidence="1">4.2.1.17</ecNumber>
    </submittedName>
</protein>
<dbReference type="EC" id="4.2.1.17" evidence="1"/>
<evidence type="ECO:0000313" key="2">
    <source>
        <dbReference type="Proteomes" id="UP000029278"/>
    </source>
</evidence>
<organism evidence="1 2">
    <name type="scientific">Paenibacillus macerans</name>
    <name type="common">Bacillus macerans</name>
    <dbReference type="NCBI Taxonomy" id="44252"/>
    <lineage>
        <taxon>Bacteria</taxon>
        <taxon>Bacillati</taxon>
        <taxon>Bacillota</taxon>
        <taxon>Bacilli</taxon>
        <taxon>Bacillales</taxon>
        <taxon>Paenibacillaceae</taxon>
        <taxon>Paenibacillus</taxon>
    </lineage>
</organism>
<proteinExistence type="predicted"/>
<sequence length="87" mass="10021">MGCTTICSGFWVKNEQKMGLKNAIFVLENLIFCIDIPTIGRSTGRERTVNSQLSVILPFVQKTRTFLIRIIWEAHLPEMECCLRCRT</sequence>
<gene>
    <name evidence="1" type="ORF">DJ90_287</name>
</gene>
<evidence type="ECO:0000313" key="1">
    <source>
        <dbReference type="EMBL" id="KFN05687.1"/>
    </source>
</evidence>
<reference evidence="1 2" key="1">
    <citation type="submission" date="2014-04" db="EMBL/GenBank/DDBJ databases">
        <authorList>
            <person name="Bishop-Lilly K.A."/>
            <person name="Broomall S.M."/>
            <person name="Chain P.S."/>
            <person name="Chertkov O."/>
            <person name="Coyne S.R."/>
            <person name="Daligault H.E."/>
            <person name="Davenport K.W."/>
            <person name="Erkkila T."/>
            <person name="Frey K.G."/>
            <person name="Gibbons H.S."/>
            <person name="Gu W."/>
            <person name="Jaissle J."/>
            <person name="Johnson S.L."/>
            <person name="Koroleva G.I."/>
            <person name="Ladner J.T."/>
            <person name="Lo C.-C."/>
            <person name="Minogue T.D."/>
            <person name="Munk C."/>
            <person name="Palacios G.F."/>
            <person name="Redden C.L."/>
            <person name="Rosenzweig C.N."/>
            <person name="Scholz M.B."/>
            <person name="Teshima H."/>
            <person name="Xu Y."/>
        </authorList>
    </citation>
    <scope>NUCLEOTIDE SEQUENCE [LARGE SCALE GENOMIC DNA]</scope>
    <source>
        <strain evidence="1 2">8244</strain>
    </source>
</reference>
<dbReference type="GO" id="GO:0004300">
    <property type="term" value="F:enoyl-CoA hydratase activity"/>
    <property type="evidence" value="ECO:0007669"/>
    <property type="project" value="UniProtKB-EC"/>
</dbReference>
<dbReference type="HOGENOM" id="CLU_2480407_0_0_9"/>
<name>A0A090Z4Y5_PAEMA</name>
<keyword evidence="1" id="KW-0456">Lyase</keyword>
<comment type="caution">
    <text evidence="1">The sequence shown here is derived from an EMBL/GenBank/DDBJ whole genome shotgun (WGS) entry which is preliminary data.</text>
</comment>
<dbReference type="STRING" id="44252.DJ90_287"/>
<dbReference type="EMBL" id="JMQA01000038">
    <property type="protein sequence ID" value="KFN05687.1"/>
    <property type="molecule type" value="Genomic_DNA"/>
</dbReference>
<accession>A0A090Z4Y5</accession>
<keyword evidence="2" id="KW-1185">Reference proteome</keyword>
<dbReference type="AlphaFoldDB" id="A0A090Z4Y5"/>
<dbReference type="Proteomes" id="UP000029278">
    <property type="component" value="Unassembled WGS sequence"/>
</dbReference>